<keyword evidence="5" id="KW-0949">S-adenosyl-L-methionine</keyword>
<dbReference type="InterPro" id="IPR029063">
    <property type="entry name" value="SAM-dependent_MTases_sf"/>
</dbReference>
<dbReference type="PRINTS" id="PR00507">
    <property type="entry name" value="N12N6MTFRASE"/>
</dbReference>
<dbReference type="Proteomes" id="UP000839886">
    <property type="component" value="Unassembled WGS sequence"/>
</dbReference>
<evidence type="ECO:0000256" key="8">
    <source>
        <dbReference type="SAM" id="MobiDB-lite"/>
    </source>
</evidence>
<dbReference type="GO" id="GO:0009007">
    <property type="term" value="F:site-specific DNA-methyltransferase (adenine-specific) activity"/>
    <property type="evidence" value="ECO:0007669"/>
    <property type="project" value="UniProtKB-EC"/>
</dbReference>
<dbReference type="EMBL" id="AAMEJG010000027">
    <property type="protein sequence ID" value="EDG4915091.1"/>
    <property type="molecule type" value="Genomic_DNA"/>
</dbReference>
<dbReference type="EMBL" id="AALSHD010000119">
    <property type="protein sequence ID" value="EDC8514547.1"/>
    <property type="molecule type" value="Genomic_DNA"/>
</dbReference>
<evidence type="ECO:0000256" key="5">
    <source>
        <dbReference type="ARBA" id="ARBA00022691"/>
    </source>
</evidence>
<evidence type="ECO:0000313" key="16">
    <source>
        <dbReference type="EMBL" id="ECU6754225.1"/>
    </source>
</evidence>
<reference evidence="19" key="3">
    <citation type="submission" date="2018-07" db="EMBL/GenBank/DDBJ databases">
        <authorList>
            <person name="Ashton P.M."/>
            <person name="Dallman T."/>
            <person name="Nair S."/>
            <person name="De Pinna E."/>
            <person name="Peters T."/>
            <person name="Grant K."/>
        </authorList>
    </citation>
    <scope>NUCLEOTIDE SEQUENCE</scope>
    <source>
        <strain evidence="10">252405</strain>
        <strain evidence="22">260046</strain>
        <strain evidence="19">69894</strain>
    </source>
</reference>
<evidence type="ECO:0000256" key="2">
    <source>
        <dbReference type="ARBA" id="ARBA00011900"/>
    </source>
</evidence>
<keyword evidence="6" id="KW-0680">Restriction system</keyword>
<evidence type="ECO:0000256" key="4">
    <source>
        <dbReference type="ARBA" id="ARBA00022679"/>
    </source>
</evidence>
<evidence type="ECO:0000313" key="20">
    <source>
        <dbReference type="EMBL" id="EDC8514547.1"/>
    </source>
</evidence>
<dbReference type="AlphaFoldDB" id="A0A3V8R7T6"/>
<dbReference type="InterPro" id="IPR050953">
    <property type="entry name" value="N4_N6_ade-DNA_methylase"/>
</dbReference>
<evidence type="ECO:0000313" key="17">
    <source>
        <dbReference type="EMBL" id="ECV3508890.1"/>
    </source>
</evidence>
<dbReference type="SUPFAM" id="SSF53335">
    <property type="entry name" value="S-adenosyl-L-methionine-dependent methyltransferases"/>
    <property type="match status" value="1"/>
</dbReference>
<evidence type="ECO:0000313" key="13">
    <source>
        <dbReference type="EMBL" id="ECS3235755.1"/>
    </source>
</evidence>
<dbReference type="Gene3D" id="3.40.50.150">
    <property type="entry name" value="Vaccinia Virus protein VP39"/>
    <property type="match status" value="1"/>
</dbReference>
<dbReference type="EMBL" id="AAKNKA010000013">
    <property type="protein sequence ID" value="ECT6359979.1"/>
    <property type="molecule type" value="Genomic_DNA"/>
</dbReference>
<reference evidence="20" key="2">
    <citation type="submission" date="2018-07" db="EMBL/GenBank/DDBJ databases">
        <authorList>
            <consortium name="PulseNet: The National Subtyping Network for Foodborne Disease Surveillance"/>
            <person name="Tarr C.L."/>
            <person name="Trees E."/>
            <person name="Katz L.S."/>
            <person name="Carleton-Romer H.A."/>
            <person name="Stroika S."/>
            <person name="Kucerova Z."/>
            <person name="Roache K.F."/>
            <person name="Sabol A.L."/>
            <person name="Besser J."/>
            <person name="Gerner-Smidt P."/>
        </authorList>
    </citation>
    <scope>NUCLEOTIDE SEQUENCE</scope>
    <source>
        <strain evidence="20">PNUSAS004667</strain>
        <strain evidence="21">PNUSAS008389</strain>
    </source>
</reference>
<comment type="similarity">
    <text evidence="1">Belongs to the N(4)/N(6)-methyltransferase family.</text>
</comment>
<evidence type="ECO:0000313" key="25">
    <source>
        <dbReference type="EMBL" id="HAF0936979.1"/>
    </source>
</evidence>
<proteinExistence type="inferred from homology"/>
<gene>
    <name evidence="12" type="ORF">A2J39_19090</name>
    <name evidence="14" type="ORF">A3071_18115</name>
    <name evidence="13" type="ORF">A3Z62_03420</name>
    <name evidence="15" type="ORF">A4R56_12415</name>
    <name evidence="16" type="ORF">A6D66_19055</name>
    <name evidence="11" type="ORF">APM66_12530</name>
    <name evidence="21" type="ORF">B1280_12185</name>
    <name evidence="22" type="ORF">B7M93_19705</name>
    <name evidence="23" type="ORF">B9Q99_15715</name>
    <name evidence="20" type="ORF">BKQ95_19690</name>
    <name evidence="10" type="ORF">DKP15_21825</name>
    <name evidence="18" type="ORF">DNB94_22595</name>
    <name evidence="17" type="ORF">DPL28_07585</name>
    <name evidence="24" type="ORF">G3377_004432</name>
    <name evidence="25" type="ORF">G9W03_002909</name>
    <name evidence="26" type="ORF">G9W30_002726</name>
    <name evidence="27" type="ORF">G9X07_003981</name>
    <name evidence="19" type="ORF">ZU66_14525</name>
</gene>
<feature type="domain" description="Type II methyltransferase M.TaqI-like" evidence="9">
    <location>
        <begin position="126"/>
        <end position="220"/>
    </location>
</feature>
<evidence type="ECO:0000313" key="10">
    <source>
        <dbReference type="EMBL" id="EBU6589696.1"/>
    </source>
</evidence>
<dbReference type="EMBL" id="AAKUAJ010000032">
    <property type="protein sequence ID" value="ECV7045913.1"/>
    <property type="molecule type" value="Genomic_DNA"/>
</dbReference>
<comment type="catalytic activity">
    <reaction evidence="7">
        <text>a 2'-deoxyadenosine in DNA + S-adenosyl-L-methionine = an N(6)-methyl-2'-deoxyadenosine in DNA + S-adenosyl-L-homocysteine + H(+)</text>
        <dbReference type="Rhea" id="RHEA:15197"/>
        <dbReference type="Rhea" id="RHEA-COMP:12418"/>
        <dbReference type="Rhea" id="RHEA-COMP:12419"/>
        <dbReference type="ChEBI" id="CHEBI:15378"/>
        <dbReference type="ChEBI" id="CHEBI:57856"/>
        <dbReference type="ChEBI" id="CHEBI:59789"/>
        <dbReference type="ChEBI" id="CHEBI:90615"/>
        <dbReference type="ChEBI" id="CHEBI:90616"/>
        <dbReference type="EC" id="2.1.1.72"/>
    </reaction>
</comment>
<dbReference type="EMBL" id="AAKQRN010000024">
    <property type="protein sequence ID" value="ECU6754225.1"/>
    <property type="molecule type" value="Genomic_DNA"/>
</dbReference>
<accession>A0A3V8R7T6</accession>
<evidence type="ECO:0000313" key="18">
    <source>
        <dbReference type="EMBL" id="ECV3724683.1"/>
    </source>
</evidence>
<evidence type="ECO:0000313" key="14">
    <source>
        <dbReference type="EMBL" id="ECT6132284.1"/>
    </source>
</evidence>
<dbReference type="EMBL" id="AAMFEA010000011">
    <property type="protein sequence ID" value="EDG7377358.1"/>
    <property type="molecule type" value="Genomic_DNA"/>
</dbReference>
<dbReference type="EMBL" id="DAARKL010000074">
    <property type="protein sequence ID" value="HAE2810882.1"/>
    <property type="molecule type" value="Genomic_DNA"/>
</dbReference>
<evidence type="ECO:0000313" key="22">
    <source>
        <dbReference type="EMBL" id="EDG4915091.1"/>
    </source>
</evidence>
<dbReference type="Pfam" id="PF07669">
    <property type="entry name" value="Eco57I"/>
    <property type="match status" value="1"/>
</dbReference>
<evidence type="ECO:0000313" key="23">
    <source>
        <dbReference type="EMBL" id="EDG7377358.1"/>
    </source>
</evidence>
<keyword evidence="3 15" id="KW-0489">Methyltransferase</keyword>
<evidence type="ECO:0000313" key="15">
    <source>
        <dbReference type="EMBL" id="ECT6359979.1"/>
    </source>
</evidence>
<evidence type="ECO:0000256" key="3">
    <source>
        <dbReference type="ARBA" id="ARBA00022603"/>
    </source>
</evidence>
<comment type="caution">
    <text evidence="15">The sequence shown here is derived from an EMBL/GenBank/DDBJ whole genome shotgun (WGS) entry which is preliminary data.</text>
</comment>
<dbReference type="EMBL" id="AAKSBV010000008">
    <property type="protein sequence ID" value="ECV3508890.1"/>
    <property type="molecule type" value="Genomic_DNA"/>
</dbReference>
<dbReference type="EMBL" id="AAKIZH010000012">
    <property type="protein sequence ID" value="ECS2494131.1"/>
    <property type="molecule type" value="Genomic_DNA"/>
</dbReference>
<evidence type="ECO:0000313" key="26">
    <source>
        <dbReference type="EMBL" id="HAF0951061.1"/>
    </source>
</evidence>
<evidence type="ECO:0000256" key="6">
    <source>
        <dbReference type="ARBA" id="ARBA00022747"/>
    </source>
</evidence>
<dbReference type="EC" id="2.1.1.72" evidence="2"/>
<sequence>MNQQLDTADSVRREVAPRTAQKHKAEFGQFMTPSSVARFMASLFPSSTVQTCRLLDAGAGVGALSCAFLDRWVTGGFGFENVEATAYEIDDNLRGHLAQHLGGYSRVTPRIIAGDYIELATAEGLGDRGYTHAILNPPYKKINSQSAHRLALRSVGIETVNLYSAFVALAVGEAAPGGQIVAIIPRSFCNGPYYRPFRDFILARAAIRHMHLFESRSKAFKDDEVLQENIIIRLERGGQQGAVTISTSTDDSFSDLNTHEHPFDRIVFPDDPERFIHVPTTTEKSAIELSPAVRYSLADIGVKVSTGPVVDFRLKAHLRDMPEQGSVPLIYPGHLSTTGTVWPVPGLKKPNAIMRNDETEKWLYPNGFYCVVRRFSSKEEKRRVVASIVDPAAFGDHSMLGFENHMNLFHENKHGLPEALARGLVLFLNTTAVDEHFRRFNGHTQVNATDLKLMKYPSRETLIQLGEWAMQQGTLTQDLIDTKLGTLTE</sequence>
<protein>
    <recommendedName>
        <fullName evidence="2">site-specific DNA-methyltransferase (adenine-specific)</fullName>
        <ecNumber evidence="2">2.1.1.72</ecNumber>
    </recommendedName>
</protein>
<reference evidence="15" key="5">
    <citation type="submission" date="2018-07" db="EMBL/GenBank/DDBJ databases">
        <authorList>
            <consortium name="NARMS: The National Antimicrobial Resistance Monitoring System"/>
        </authorList>
    </citation>
    <scope>NUCLEOTIDE SEQUENCE</scope>
    <source>
        <strain evidence="11">CVM N53019</strain>
        <strain evidence="13">CVM N57264F</strain>
        <strain evidence="14">CVM N57632F</strain>
        <strain evidence="18">FSIS11810200</strain>
        <strain evidence="17">FSIS11810652</strain>
        <strain evidence="12">FSIS1605837</strain>
        <strain evidence="15">FSIS1606118</strain>
        <strain evidence="16">FSIS1606285</strain>
        <strain evidence="23">FSIS1710875</strain>
    </source>
</reference>
<dbReference type="EMBL" id="DAAUBB010000011">
    <property type="protein sequence ID" value="HAF0951061.1"/>
    <property type="molecule type" value="Genomic_DNA"/>
</dbReference>
<evidence type="ECO:0000313" key="24">
    <source>
        <dbReference type="EMBL" id="HAE2810882.1"/>
    </source>
</evidence>
<dbReference type="CDD" id="cd02440">
    <property type="entry name" value="AdoMet_MTases"/>
    <property type="match status" value="1"/>
</dbReference>
<dbReference type="EMBL" id="DAAUAT010000008">
    <property type="protein sequence ID" value="HAF0936979.1"/>
    <property type="molecule type" value="Genomic_DNA"/>
</dbReference>
<evidence type="ECO:0000313" key="27">
    <source>
        <dbReference type="EMBL" id="HAF7213777.1"/>
    </source>
</evidence>
<dbReference type="RefSeq" id="WP_048348777.1">
    <property type="nucleotide sequence ID" value="NZ_CABWXX010000834.1"/>
</dbReference>
<evidence type="ECO:0000256" key="7">
    <source>
        <dbReference type="ARBA" id="ARBA00047942"/>
    </source>
</evidence>
<dbReference type="GO" id="GO:0032259">
    <property type="term" value="P:methylation"/>
    <property type="evidence" value="ECO:0007669"/>
    <property type="project" value="UniProtKB-KW"/>
</dbReference>
<evidence type="ECO:0000256" key="1">
    <source>
        <dbReference type="ARBA" id="ARBA00006594"/>
    </source>
</evidence>
<reference evidence="24" key="1">
    <citation type="journal article" date="2018" name="Genome Biol.">
        <title>SKESA: strategic k-mer extension for scrupulous assemblies.</title>
        <authorList>
            <person name="Souvorov A."/>
            <person name="Agarwala R."/>
            <person name="Lipman D.J."/>
        </authorList>
    </citation>
    <scope>NUCLEOTIDE SEQUENCE</scope>
    <source>
        <strain evidence="24">Salmonella enterica</strain>
    </source>
</reference>
<dbReference type="GO" id="GO:0009307">
    <property type="term" value="P:DNA restriction-modification system"/>
    <property type="evidence" value="ECO:0007669"/>
    <property type="project" value="UniProtKB-KW"/>
</dbReference>
<dbReference type="EMBL" id="AAKJFK010000004">
    <property type="protein sequence ID" value="ECS3235755.1"/>
    <property type="molecule type" value="Genomic_DNA"/>
</dbReference>
<dbReference type="EMBL" id="AAHCTS010000026">
    <property type="protein sequence ID" value="EBU6589696.1"/>
    <property type="molecule type" value="Genomic_DNA"/>
</dbReference>
<dbReference type="PANTHER" id="PTHR33841">
    <property type="entry name" value="DNA METHYLTRANSFERASE YEEA-RELATED"/>
    <property type="match status" value="1"/>
</dbReference>
<evidence type="ECO:0000313" key="11">
    <source>
        <dbReference type="EMBL" id="ECS2494131.1"/>
    </source>
</evidence>
<dbReference type="InterPro" id="IPR011639">
    <property type="entry name" value="MethylTrfase_TaqI-like_dom"/>
</dbReference>
<dbReference type="EMBL" id="AAKNIF010000018">
    <property type="protein sequence ID" value="ECT6132284.1"/>
    <property type="molecule type" value="Genomic_DNA"/>
</dbReference>
<evidence type="ECO:0000313" key="19">
    <source>
        <dbReference type="EMBL" id="ECV7045913.1"/>
    </source>
</evidence>
<dbReference type="PANTHER" id="PTHR33841:SF5">
    <property type="entry name" value="DNA METHYLASE (MODIFICATION METHYLASE) (METHYLTRANSFERASE)-RELATED"/>
    <property type="match status" value="1"/>
</dbReference>
<dbReference type="EMBL" id="DAAWBP010000126">
    <property type="protein sequence ID" value="HAF7213777.1"/>
    <property type="molecule type" value="Genomic_DNA"/>
</dbReference>
<evidence type="ECO:0000259" key="9">
    <source>
        <dbReference type="Pfam" id="PF07669"/>
    </source>
</evidence>
<reference evidence="24" key="4">
    <citation type="submission" date="2018-07" db="EMBL/GenBank/DDBJ databases">
        <authorList>
            <consortium name="NCBI Pathogen Detection Project"/>
        </authorList>
    </citation>
    <scope>NUCLEOTIDE SEQUENCE</scope>
    <source>
        <strain evidence="24">Salmonella enterica</strain>
    </source>
</reference>
<dbReference type="EMBL" id="AAMBUF010000013">
    <property type="protein sequence ID" value="EDF7420503.1"/>
    <property type="molecule type" value="Genomic_DNA"/>
</dbReference>
<evidence type="ECO:0000313" key="21">
    <source>
        <dbReference type="EMBL" id="EDF7420503.1"/>
    </source>
</evidence>
<dbReference type="EMBL" id="AAKJBN010000016">
    <property type="protein sequence ID" value="ECS2804869.1"/>
    <property type="molecule type" value="Genomic_DNA"/>
</dbReference>
<feature type="region of interest" description="Disordered" evidence="8">
    <location>
        <begin position="1"/>
        <end position="22"/>
    </location>
</feature>
<evidence type="ECO:0000313" key="12">
    <source>
        <dbReference type="EMBL" id="ECS2804869.1"/>
    </source>
</evidence>
<keyword evidence="4 15" id="KW-0808">Transferase</keyword>
<organism evidence="15">
    <name type="scientific">Salmonella derby</name>
    <dbReference type="NCBI Taxonomy" id="28144"/>
    <lineage>
        <taxon>Bacteria</taxon>
        <taxon>Pseudomonadati</taxon>
        <taxon>Pseudomonadota</taxon>
        <taxon>Gammaproteobacteria</taxon>
        <taxon>Enterobacterales</taxon>
        <taxon>Enterobacteriaceae</taxon>
        <taxon>Salmonella</taxon>
    </lineage>
</organism>
<dbReference type="EMBL" id="AAKRYU010000099">
    <property type="protein sequence ID" value="ECV3724683.1"/>
    <property type="molecule type" value="Genomic_DNA"/>
</dbReference>
<name>A0A3V8R7T6_SALDE</name>